<evidence type="ECO:0000259" key="2">
    <source>
        <dbReference type="Pfam" id="PF07670"/>
    </source>
</evidence>
<feature type="domain" description="Nucleoside transporter/FeoB GTPase Gate" evidence="2">
    <location>
        <begin position="124"/>
        <end position="218"/>
    </location>
</feature>
<dbReference type="AlphaFoldDB" id="A0A379WFL9"/>
<keyword evidence="1" id="KW-1133">Transmembrane helix</keyword>
<protein>
    <submittedName>
        <fullName evidence="3">Nucleoside transporter membrane</fullName>
    </submittedName>
</protein>
<keyword evidence="1" id="KW-0472">Membrane</keyword>
<evidence type="ECO:0000313" key="3">
    <source>
        <dbReference type="EMBL" id="SUH18042.1"/>
    </source>
</evidence>
<dbReference type="InterPro" id="IPR011642">
    <property type="entry name" value="Gate_dom"/>
</dbReference>
<accession>A0A379WFL9</accession>
<dbReference type="Pfam" id="PF07670">
    <property type="entry name" value="Gate"/>
    <property type="match status" value="1"/>
</dbReference>
<feature type="transmembrane region" description="Helical" evidence="1">
    <location>
        <begin position="120"/>
        <end position="144"/>
    </location>
</feature>
<feature type="transmembrane region" description="Helical" evidence="1">
    <location>
        <begin position="156"/>
        <end position="175"/>
    </location>
</feature>
<proteinExistence type="predicted"/>
<organism evidence="3 4">
    <name type="scientific">Salmonella enterica I</name>
    <dbReference type="NCBI Taxonomy" id="59201"/>
    <lineage>
        <taxon>Bacteria</taxon>
        <taxon>Pseudomonadati</taxon>
        <taxon>Pseudomonadota</taxon>
        <taxon>Gammaproteobacteria</taxon>
        <taxon>Enterobacterales</taxon>
        <taxon>Enterobacteriaceae</taxon>
        <taxon>Salmonella</taxon>
    </lineage>
</organism>
<dbReference type="EMBL" id="UGXS01000004">
    <property type="protein sequence ID" value="SUH18042.1"/>
    <property type="molecule type" value="Genomic_DNA"/>
</dbReference>
<sequence>MQETHSTIHTLHFALTLMTDKVFLFRAFWPVATTNTSSKNSGDRYGATSGRGGHALDTEKVGIKGYLAFFLTIIFFSGVFSGSEGWWRVFDFTVLNGSFGHVTGTQTFRGAGGTGAKDGFLFALELAPSVILSLGIIAITDGLGGLRAAQQLMTPILKPLLGIPGICSLALIANLQNTDAAAGMTKELAQEGEITERDKVIFAAWQTSGSAIITNYFSSGVAVFAFLGTSVIIPLVVILLFKFIGANLLRVWINIEERRHPAQGAQS</sequence>
<name>A0A379WFL9_SALET</name>
<evidence type="ECO:0000256" key="1">
    <source>
        <dbReference type="SAM" id="Phobius"/>
    </source>
</evidence>
<dbReference type="Proteomes" id="UP000255509">
    <property type="component" value="Unassembled WGS sequence"/>
</dbReference>
<feature type="transmembrane region" description="Helical" evidence="1">
    <location>
        <begin position="66"/>
        <end position="87"/>
    </location>
</feature>
<keyword evidence="1" id="KW-0812">Transmembrane</keyword>
<gene>
    <name evidence="3" type="ORF">NCTC8258_05858</name>
</gene>
<reference evidence="3 4" key="1">
    <citation type="submission" date="2018-06" db="EMBL/GenBank/DDBJ databases">
        <authorList>
            <consortium name="Pathogen Informatics"/>
            <person name="Doyle S."/>
        </authorList>
    </citation>
    <scope>NUCLEOTIDE SEQUENCE [LARGE SCALE GENOMIC DNA]</scope>
    <source>
        <strain evidence="3 4">NCTC8258</strain>
    </source>
</reference>
<evidence type="ECO:0000313" key="4">
    <source>
        <dbReference type="Proteomes" id="UP000255509"/>
    </source>
</evidence>
<feature type="transmembrane region" description="Helical" evidence="1">
    <location>
        <begin position="216"/>
        <end position="241"/>
    </location>
</feature>